<proteinExistence type="predicted"/>
<dbReference type="AlphaFoldDB" id="T1HD05"/>
<organism evidence="2 3">
    <name type="scientific">Rhodnius prolixus</name>
    <name type="common">Triatomid bug</name>
    <dbReference type="NCBI Taxonomy" id="13249"/>
    <lineage>
        <taxon>Eukaryota</taxon>
        <taxon>Metazoa</taxon>
        <taxon>Ecdysozoa</taxon>
        <taxon>Arthropoda</taxon>
        <taxon>Hexapoda</taxon>
        <taxon>Insecta</taxon>
        <taxon>Pterygota</taxon>
        <taxon>Neoptera</taxon>
        <taxon>Paraneoptera</taxon>
        <taxon>Hemiptera</taxon>
        <taxon>Heteroptera</taxon>
        <taxon>Panheteroptera</taxon>
        <taxon>Cimicomorpha</taxon>
        <taxon>Reduviidae</taxon>
        <taxon>Triatominae</taxon>
        <taxon>Rhodnius</taxon>
    </lineage>
</organism>
<dbReference type="HOGENOM" id="CLU_1596545_0_0_1"/>
<protein>
    <submittedName>
        <fullName evidence="2">Uncharacterized protein</fullName>
    </submittedName>
</protein>
<sequence length="167" mass="19301">MSMAKPAGCQPQQFQQQQHHHHHHQQQQQQLPPQHQQQQFQQNLINDDQAILQRRWNANTSVVALLQGICSGAIPLDSLHQTLGPLRKNGLKSSCTCVLHLGLLQEERDRDWLLLLPLYRPLSLAKEFATLTKELNQAREHLLEREEEIQELKAERNNTRDPPGDAR</sequence>
<dbReference type="EMBL" id="ACPB03008830">
    <property type="status" value="NOT_ANNOTATED_CDS"/>
    <property type="molecule type" value="Genomic_DNA"/>
</dbReference>
<feature type="region of interest" description="Disordered" evidence="1">
    <location>
        <begin position="1"/>
        <end position="40"/>
    </location>
</feature>
<accession>T1HD05</accession>
<keyword evidence="3" id="KW-1185">Reference proteome</keyword>
<evidence type="ECO:0000313" key="3">
    <source>
        <dbReference type="Proteomes" id="UP000015103"/>
    </source>
</evidence>
<feature type="compositionally biased region" description="Low complexity" evidence="1">
    <location>
        <begin position="26"/>
        <end position="40"/>
    </location>
</feature>
<dbReference type="EnsemblMetazoa" id="RPRC001920-RA">
    <property type="protein sequence ID" value="RPRC001920-PA"/>
    <property type="gene ID" value="RPRC001920"/>
</dbReference>
<reference evidence="2" key="1">
    <citation type="submission" date="2015-05" db="UniProtKB">
        <authorList>
            <consortium name="EnsemblMetazoa"/>
        </authorList>
    </citation>
    <scope>IDENTIFICATION</scope>
</reference>
<evidence type="ECO:0000313" key="2">
    <source>
        <dbReference type="EnsemblMetazoa" id="RPRC001920-PA"/>
    </source>
</evidence>
<feature type="region of interest" description="Disordered" evidence="1">
    <location>
        <begin position="146"/>
        <end position="167"/>
    </location>
</feature>
<dbReference type="eggNOG" id="KOG0249">
    <property type="taxonomic scope" value="Eukaryota"/>
</dbReference>
<dbReference type="VEuPathDB" id="VectorBase:RPRC001920"/>
<name>T1HD05_RHOPR</name>
<dbReference type="STRING" id="13249.T1HD05"/>
<evidence type="ECO:0000256" key="1">
    <source>
        <dbReference type="SAM" id="MobiDB-lite"/>
    </source>
</evidence>
<dbReference type="Proteomes" id="UP000015103">
    <property type="component" value="Unassembled WGS sequence"/>
</dbReference>
<dbReference type="InParanoid" id="T1HD05"/>